<feature type="transmembrane region" description="Helical" evidence="1">
    <location>
        <begin position="42"/>
        <end position="60"/>
    </location>
</feature>
<dbReference type="EMBL" id="JBHUHV010000052">
    <property type="protein sequence ID" value="MFD2068334.1"/>
    <property type="molecule type" value="Genomic_DNA"/>
</dbReference>
<keyword evidence="1" id="KW-1133">Transmembrane helix</keyword>
<feature type="transmembrane region" description="Helical" evidence="1">
    <location>
        <begin position="12"/>
        <end position="30"/>
    </location>
</feature>
<organism evidence="3 4">
    <name type="scientific">Pontibacter silvestris</name>
    <dbReference type="NCBI Taxonomy" id="2305183"/>
    <lineage>
        <taxon>Bacteria</taxon>
        <taxon>Pseudomonadati</taxon>
        <taxon>Bacteroidota</taxon>
        <taxon>Cytophagia</taxon>
        <taxon>Cytophagales</taxon>
        <taxon>Hymenobacteraceae</taxon>
        <taxon>Pontibacter</taxon>
    </lineage>
</organism>
<name>A0ABW4X031_9BACT</name>
<dbReference type="Pfam" id="PF26604">
    <property type="entry name" value="CBU_0592"/>
    <property type="match status" value="1"/>
</dbReference>
<feature type="domain" description="CBU-0592-like" evidence="2">
    <location>
        <begin position="15"/>
        <end position="86"/>
    </location>
</feature>
<evidence type="ECO:0000256" key="1">
    <source>
        <dbReference type="SAM" id="Phobius"/>
    </source>
</evidence>
<feature type="transmembrane region" description="Helical" evidence="1">
    <location>
        <begin position="67"/>
        <end position="86"/>
    </location>
</feature>
<proteinExistence type="predicted"/>
<comment type="caution">
    <text evidence="3">The sequence shown here is derived from an EMBL/GenBank/DDBJ whole genome shotgun (WGS) entry which is preliminary data.</text>
</comment>
<evidence type="ECO:0000259" key="2">
    <source>
        <dbReference type="Pfam" id="PF26604"/>
    </source>
</evidence>
<protein>
    <recommendedName>
        <fullName evidence="2">CBU-0592-like domain-containing protein</fullName>
    </recommendedName>
</protein>
<keyword evidence="1" id="KW-0812">Transmembrane</keyword>
<gene>
    <name evidence="3" type="ORF">ACFSKU_15705</name>
</gene>
<keyword evidence="1" id="KW-0472">Membrane</keyword>
<dbReference type="RefSeq" id="WP_377470260.1">
    <property type="nucleotide sequence ID" value="NZ_JBHUHV010000052.1"/>
</dbReference>
<keyword evidence="4" id="KW-1185">Reference proteome</keyword>
<reference evidence="4" key="1">
    <citation type="journal article" date="2019" name="Int. J. Syst. Evol. Microbiol.">
        <title>The Global Catalogue of Microorganisms (GCM) 10K type strain sequencing project: providing services to taxonomists for standard genome sequencing and annotation.</title>
        <authorList>
            <consortium name="The Broad Institute Genomics Platform"/>
            <consortium name="The Broad Institute Genome Sequencing Center for Infectious Disease"/>
            <person name="Wu L."/>
            <person name="Ma J."/>
        </authorList>
    </citation>
    <scope>NUCLEOTIDE SEQUENCE [LARGE SCALE GENOMIC DNA]</scope>
    <source>
        <strain evidence="4">JCM 16545</strain>
    </source>
</reference>
<dbReference type="Proteomes" id="UP001597369">
    <property type="component" value="Unassembled WGS sequence"/>
</dbReference>
<evidence type="ECO:0000313" key="4">
    <source>
        <dbReference type="Proteomes" id="UP001597369"/>
    </source>
</evidence>
<dbReference type="InterPro" id="IPR058058">
    <property type="entry name" value="CBU_0592-like"/>
</dbReference>
<sequence length="88" mass="9825">MNKAMVSMRKYVWEGIGWIGAVFALLAFSLNSLNFISSQSVQYLGMQIFGCLLMALYAASKKAHASWVLNAIFLLVAIIALIRVYMMN</sequence>
<accession>A0ABW4X031</accession>
<evidence type="ECO:0000313" key="3">
    <source>
        <dbReference type="EMBL" id="MFD2068334.1"/>
    </source>
</evidence>